<name>A0AAU7K1L6_9SPHI</name>
<dbReference type="RefSeq" id="WP_406823952.1">
    <property type="nucleotide sequence ID" value="NZ_CP157485.1"/>
</dbReference>
<gene>
    <name evidence="1" type="ORF">ABEG20_14005</name>
</gene>
<accession>A0AAU7K1L6</accession>
<proteinExistence type="predicted"/>
<reference evidence="1" key="1">
    <citation type="submission" date="2024-05" db="EMBL/GenBank/DDBJ databases">
        <authorList>
            <person name="Kim S."/>
            <person name="Heo J."/>
            <person name="Choi H."/>
            <person name="Choi Y."/>
            <person name="Kwon S.-W."/>
            <person name="Kim Y."/>
        </authorList>
    </citation>
    <scope>NUCLEOTIDE SEQUENCE</scope>
    <source>
        <strain evidence="1">KACC 23697</strain>
    </source>
</reference>
<evidence type="ECO:0000313" key="1">
    <source>
        <dbReference type="EMBL" id="XBO46403.1"/>
    </source>
</evidence>
<evidence type="ECO:0008006" key="2">
    <source>
        <dbReference type="Google" id="ProtNLM"/>
    </source>
</evidence>
<protein>
    <recommendedName>
        <fullName evidence="2">DUF1837 domain-containing protein</fullName>
    </recommendedName>
</protein>
<organism evidence="1">
    <name type="scientific">Pedobacter sp. KACC 23697</name>
    <dbReference type="NCBI Taxonomy" id="3149230"/>
    <lineage>
        <taxon>Bacteria</taxon>
        <taxon>Pseudomonadati</taxon>
        <taxon>Bacteroidota</taxon>
        <taxon>Sphingobacteriia</taxon>
        <taxon>Sphingobacteriales</taxon>
        <taxon>Sphingobacteriaceae</taxon>
        <taxon>Pedobacter</taxon>
    </lineage>
</organism>
<dbReference type="AlphaFoldDB" id="A0AAU7K1L6"/>
<sequence>MQIIDAQKVDMSKFGVNTSCGVYLIHLKVLDINSRAKEIINMLTDRSWIHKLGVVDRKSYEARAEQTIKKIVEDILTKVDSKVTEDFGEYLVSDSAGNALRDTHKHVKVVLAELWKEQKTGNPGFDFHTEGPNEIILFGEAKFKTSGSPYTIALEQIVDFVQLKKDEMELADLQRLVSSNAVSNAVANIKGYIAAFSLNAINHVSIFEKALKSDAAQKLLCHKELYLIGVEI</sequence>
<dbReference type="EMBL" id="CP157485">
    <property type="protein sequence ID" value="XBO46403.1"/>
    <property type="molecule type" value="Genomic_DNA"/>
</dbReference>